<evidence type="ECO:0000256" key="1">
    <source>
        <dbReference type="SAM" id="MobiDB-lite"/>
    </source>
</evidence>
<organism evidence="2 3">
    <name type="scientific">Mycena pura</name>
    <dbReference type="NCBI Taxonomy" id="153505"/>
    <lineage>
        <taxon>Eukaryota</taxon>
        <taxon>Fungi</taxon>
        <taxon>Dikarya</taxon>
        <taxon>Basidiomycota</taxon>
        <taxon>Agaricomycotina</taxon>
        <taxon>Agaricomycetes</taxon>
        <taxon>Agaricomycetidae</taxon>
        <taxon>Agaricales</taxon>
        <taxon>Marasmiineae</taxon>
        <taxon>Mycenaceae</taxon>
        <taxon>Mycena</taxon>
    </lineage>
</organism>
<gene>
    <name evidence="2" type="ORF">GGX14DRAFT_555446</name>
</gene>
<evidence type="ECO:0000313" key="2">
    <source>
        <dbReference type="EMBL" id="KAJ7226855.1"/>
    </source>
</evidence>
<dbReference type="AlphaFoldDB" id="A0AAD6YQV8"/>
<feature type="region of interest" description="Disordered" evidence="1">
    <location>
        <begin position="162"/>
        <end position="240"/>
    </location>
</feature>
<feature type="compositionally biased region" description="Low complexity" evidence="1">
    <location>
        <begin position="45"/>
        <end position="55"/>
    </location>
</feature>
<sequence length="334" mass="35696">MSAAVDAQHNSAHERRAPLAGAPVHALPRGICGGNRPVAPHDEAAAPQRAAGPQRWTAQHAGGVWRAALAGARAHTLPYRAYGQTRSSRTQMRRRPDPTAADAQRHHQGALHNNAGEHSCACGPGCTPGRGGGAVPTHGGTTPTLRNNASVFSPALAGMRARITTRRARRLRDPTRRQRRSETRRHHPDGLRNNTRVRKPAPALAGTRARSPHRARRANPGAARPNEAAATRRPDARRPTPTHCVTMRACRALRLLGRLCAPSPVLRVTVITPAVPPDLRWSAASNNTGTALPATCARTSPILRMSRKSSYPGGAAILMRAGTIGYVRLVQYGS</sequence>
<dbReference type="EMBL" id="JARJCW010000003">
    <property type="protein sequence ID" value="KAJ7226855.1"/>
    <property type="molecule type" value="Genomic_DNA"/>
</dbReference>
<feature type="compositionally biased region" description="Low complexity" evidence="1">
    <location>
        <begin position="218"/>
        <end position="229"/>
    </location>
</feature>
<reference evidence="2" key="1">
    <citation type="submission" date="2023-03" db="EMBL/GenBank/DDBJ databases">
        <title>Massive genome expansion in bonnet fungi (Mycena s.s.) driven by repeated elements and novel gene families across ecological guilds.</title>
        <authorList>
            <consortium name="Lawrence Berkeley National Laboratory"/>
            <person name="Harder C.B."/>
            <person name="Miyauchi S."/>
            <person name="Viragh M."/>
            <person name="Kuo A."/>
            <person name="Thoen E."/>
            <person name="Andreopoulos B."/>
            <person name="Lu D."/>
            <person name="Skrede I."/>
            <person name="Drula E."/>
            <person name="Henrissat B."/>
            <person name="Morin E."/>
            <person name="Kohler A."/>
            <person name="Barry K."/>
            <person name="LaButti K."/>
            <person name="Morin E."/>
            <person name="Salamov A."/>
            <person name="Lipzen A."/>
            <person name="Mereny Z."/>
            <person name="Hegedus B."/>
            <person name="Baldrian P."/>
            <person name="Stursova M."/>
            <person name="Weitz H."/>
            <person name="Taylor A."/>
            <person name="Grigoriev I.V."/>
            <person name="Nagy L.G."/>
            <person name="Martin F."/>
            <person name="Kauserud H."/>
        </authorList>
    </citation>
    <scope>NUCLEOTIDE SEQUENCE</scope>
    <source>
        <strain evidence="2">9144</strain>
    </source>
</reference>
<accession>A0AAD6YQV8</accession>
<feature type="compositionally biased region" description="Basic residues" evidence="1">
    <location>
        <begin position="177"/>
        <end position="187"/>
    </location>
</feature>
<keyword evidence="3" id="KW-1185">Reference proteome</keyword>
<feature type="region of interest" description="Disordered" evidence="1">
    <location>
        <begin position="83"/>
        <end position="107"/>
    </location>
</feature>
<protein>
    <submittedName>
        <fullName evidence="2">Uncharacterized protein</fullName>
    </submittedName>
</protein>
<comment type="caution">
    <text evidence="2">The sequence shown here is derived from an EMBL/GenBank/DDBJ whole genome shotgun (WGS) entry which is preliminary data.</text>
</comment>
<dbReference type="Proteomes" id="UP001219525">
    <property type="component" value="Unassembled WGS sequence"/>
</dbReference>
<proteinExistence type="predicted"/>
<feature type="region of interest" description="Disordered" evidence="1">
    <location>
        <begin position="1"/>
        <end position="58"/>
    </location>
</feature>
<name>A0AAD6YQV8_9AGAR</name>
<evidence type="ECO:0000313" key="3">
    <source>
        <dbReference type="Proteomes" id="UP001219525"/>
    </source>
</evidence>